<proteinExistence type="predicted"/>
<keyword evidence="2" id="KW-1185">Reference proteome</keyword>
<name>A0A6B0SWV9_9EURY</name>
<comment type="caution">
    <text evidence="1">The sequence shown here is derived from an EMBL/GenBank/DDBJ whole genome shotgun (WGS) entry which is preliminary data.</text>
</comment>
<accession>A0A6B0SWV9</accession>
<dbReference type="AlphaFoldDB" id="A0A6B0SWV9"/>
<reference evidence="1 2" key="1">
    <citation type="submission" date="2019-12" db="EMBL/GenBank/DDBJ databases">
        <title>Isolation and characterization of three novel carbon monoxide-oxidizing members of Halobacteria from salione crusts and soils.</title>
        <authorList>
            <person name="Myers M.R."/>
            <person name="King G.M."/>
        </authorList>
    </citation>
    <scope>NUCLEOTIDE SEQUENCE [LARGE SCALE GENOMIC DNA]</scope>
    <source>
        <strain evidence="1 2">WSA2</strain>
    </source>
</reference>
<evidence type="ECO:0000313" key="2">
    <source>
        <dbReference type="Proteomes" id="UP000437065"/>
    </source>
</evidence>
<gene>
    <name evidence="1" type="ORF">GRX01_17750</name>
</gene>
<organism evidence="1 2">
    <name type="scientific">Halobaculum saliterrae</name>
    <dbReference type="NCBI Taxonomy" id="2073113"/>
    <lineage>
        <taxon>Archaea</taxon>
        <taxon>Methanobacteriati</taxon>
        <taxon>Methanobacteriota</taxon>
        <taxon>Stenosarchaea group</taxon>
        <taxon>Halobacteria</taxon>
        <taxon>Halobacteriales</taxon>
        <taxon>Haloferacaceae</taxon>
        <taxon>Halobaculum</taxon>
    </lineage>
</organism>
<protein>
    <submittedName>
        <fullName evidence="1">Uncharacterized protein</fullName>
    </submittedName>
</protein>
<dbReference type="EMBL" id="WUUS01000014">
    <property type="protein sequence ID" value="MXR43175.1"/>
    <property type="molecule type" value="Genomic_DNA"/>
</dbReference>
<evidence type="ECO:0000313" key="1">
    <source>
        <dbReference type="EMBL" id="MXR43175.1"/>
    </source>
</evidence>
<dbReference type="Proteomes" id="UP000437065">
    <property type="component" value="Unassembled WGS sequence"/>
</dbReference>
<sequence length="126" mass="13603">MLNHAAHDGSLVQVCIGCSSSQLLIRLRIGIEFSCRVKAGELLDPGFESFNFVTKFCGFLVLTGCQLVFEPLQACLFHVAVDLGFPNVGPLVDVVDVLFAKIGYLKRVADFVGIIDAELPYVLVGG</sequence>
<dbReference type="RefSeq" id="WP_159670919.1">
    <property type="nucleotide sequence ID" value="NZ_WUUS01000014.1"/>
</dbReference>